<protein>
    <recommendedName>
        <fullName evidence="2">GIY-YIG domain-containing protein</fullName>
    </recommendedName>
</protein>
<evidence type="ECO:0008006" key="2">
    <source>
        <dbReference type="Google" id="ProtNLM"/>
    </source>
</evidence>
<evidence type="ECO:0000313" key="1">
    <source>
        <dbReference type="EMBL" id="JAT11758.1"/>
    </source>
</evidence>
<organism evidence="1">
    <name type="scientific">Graphocephala atropunctata</name>
    <dbReference type="NCBI Taxonomy" id="36148"/>
    <lineage>
        <taxon>Eukaryota</taxon>
        <taxon>Metazoa</taxon>
        <taxon>Ecdysozoa</taxon>
        <taxon>Arthropoda</taxon>
        <taxon>Hexapoda</taxon>
        <taxon>Insecta</taxon>
        <taxon>Pterygota</taxon>
        <taxon>Neoptera</taxon>
        <taxon>Paraneoptera</taxon>
        <taxon>Hemiptera</taxon>
        <taxon>Auchenorrhyncha</taxon>
        <taxon>Membracoidea</taxon>
        <taxon>Cicadellidae</taxon>
        <taxon>Cicadellinae</taxon>
        <taxon>Cicadellini</taxon>
        <taxon>Graphocephala</taxon>
    </lineage>
</organism>
<name>A0A1B6KJX6_9HEMI</name>
<sequence length="156" mass="18137">MKRHDIDLVFRSTNIRMLLSVKNTRTNQLKSTGVYRIKCPDCPSSYIGQTGRSFEACCKEHKPDPNTNKQRSALAQHIFDNDHSMSNINDGLEVLHRCRKGNRLNKLEEFEIYKLYQQQNNKDFILNEKIQLNSNPTCYSITYWTTSHNNQLTGAP</sequence>
<dbReference type="Gene3D" id="3.40.1440.10">
    <property type="entry name" value="GIY-YIG endonuclease"/>
    <property type="match status" value="1"/>
</dbReference>
<dbReference type="EMBL" id="GEBQ01028219">
    <property type="protein sequence ID" value="JAT11758.1"/>
    <property type="molecule type" value="Transcribed_RNA"/>
</dbReference>
<accession>A0A1B6KJX6</accession>
<gene>
    <name evidence="1" type="ORF">g.48431</name>
</gene>
<reference evidence="1" key="1">
    <citation type="submission" date="2015-11" db="EMBL/GenBank/DDBJ databases">
        <title>De novo transcriptome assembly of four potential Pierce s Disease insect vectors from Arizona vineyards.</title>
        <authorList>
            <person name="Tassone E.E."/>
        </authorList>
    </citation>
    <scope>NUCLEOTIDE SEQUENCE</scope>
</reference>
<proteinExistence type="predicted"/>
<dbReference type="InterPro" id="IPR035901">
    <property type="entry name" value="GIY-YIG_endonuc_sf"/>
</dbReference>
<dbReference type="AlphaFoldDB" id="A0A1B6KJX6"/>